<dbReference type="SMART" id="SM00478">
    <property type="entry name" value="ENDO3c"/>
    <property type="match status" value="1"/>
</dbReference>
<evidence type="ECO:0000313" key="8">
    <source>
        <dbReference type="Proteomes" id="UP000559809"/>
    </source>
</evidence>
<dbReference type="SUPFAM" id="SSF48150">
    <property type="entry name" value="DNA-glycosylase"/>
    <property type="match status" value="1"/>
</dbReference>
<dbReference type="CDD" id="cd00056">
    <property type="entry name" value="ENDO3c"/>
    <property type="match status" value="1"/>
</dbReference>
<gene>
    <name evidence="7" type="ORF">H0A72_20495</name>
</gene>
<evidence type="ECO:0000259" key="6">
    <source>
        <dbReference type="SMART" id="SM01009"/>
    </source>
</evidence>
<feature type="domain" description="DNA-3-methyladenine glycosylase AlkA N-terminal" evidence="6">
    <location>
        <begin position="8"/>
        <end position="124"/>
    </location>
</feature>
<protein>
    <recommendedName>
        <fullName evidence="2">DNA-3-methyladenine glycosylase II</fullName>
        <ecNumber evidence="2">3.2.2.21</ecNumber>
    </recommendedName>
</protein>
<dbReference type="InterPro" id="IPR051912">
    <property type="entry name" value="Alkylbase_DNA_Glycosylase/TA"/>
</dbReference>
<dbReference type="InterPro" id="IPR037046">
    <property type="entry name" value="AlkA_N_sf"/>
</dbReference>
<dbReference type="GO" id="GO:0005737">
    <property type="term" value="C:cytoplasm"/>
    <property type="evidence" value="ECO:0007669"/>
    <property type="project" value="TreeGrafter"/>
</dbReference>
<dbReference type="GO" id="GO:0008725">
    <property type="term" value="F:DNA-3-methyladenine glycosylase activity"/>
    <property type="evidence" value="ECO:0007669"/>
    <property type="project" value="TreeGrafter"/>
</dbReference>
<dbReference type="RefSeq" id="WP_180158374.1">
    <property type="nucleotide sequence ID" value="NZ_JACCEM010000014.1"/>
</dbReference>
<dbReference type="Proteomes" id="UP000559809">
    <property type="component" value="Unassembled WGS sequence"/>
</dbReference>
<dbReference type="GO" id="GO:0006285">
    <property type="term" value="P:base-excision repair, AP site formation"/>
    <property type="evidence" value="ECO:0007669"/>
    <property type="project" value="TreeGrafter"/>
</dbReference>
<organism evidence="7 8">
    <name type="scientific">Parapusillimonas granuli</name>
    <dbReference type="NCBI Taxonomy" id="380911"/>
    <lineage>
        <taxon>Bacteria</taxon>
        <taxon>Pseudomonadati</taxon>
        <taxon>Pseudomonadota</taxon>
        <taxon>Betaproteobacteria</taxon>
        <taxon>Burkholderiales</taxon>
        <taxon>Alcaligenaceae</taxon>
        <taxon>Parapusillimonas</taxon>
    </lineage>
</organism>
<dbReference type="Gene3D" id="1.10.340.30">
    <property type="entry name" value="Hypothetical protein, domain 2"/>
    <property type="match status" value="1"/>
</dbReference>
<dbReference type="AlphaFoldDB" id="A0A853G5W0"/>
<evidence type="ECO:0000259" key="5">
    <source>
        <dbReference type="SMART" id="SM00478"/>
    </source>
</evidence>
<dbReference type="GO" id="GO:0032131">
    <property type="term" value="F:alkylated DNA binding"/>
    <property type="evidence" value="ECO:0007669"/>
    <property type="project" value="TreeGrafter"/>
</dbReference>
<dbReference type="GO" id="GO:0043916">
    <property type="term" value="F:DNA-7-methylguanine glycosylase activity"/>
    <property type="evidence" value="ECO:0007669"/>
    <property type="project" value="TreeGrafter"/>
</dbReference>
<evidence type="ECO:0000256" key="1">
    <source>
        <dbReference type="ARBA" id="ARBA00000086"/>
    </source>
</evidence>
<evidence type="ECO:0000256" key="3">
    <source>
        <dbReference type="ARBA" id="ARBA00022763"/>
    </source>
</evidence>
<dbReference type="EC" id="3.2.2.21" evidence="2"/>
<reference evidence="7 8" key="1">
    <citation type="submission" date="2020-07" db="EMBL/GenBank/DDBJ databases">
        <title>Taxonomic revisions and descriptions of new bacterial species based on genomic comparisons in the high-G+C-content subgroup of the family Alcaligenaceae.</title>
        <authorList>
            <person name="Szabo A."/>
            <person name="Felfoldi T."/>
        </authorList>
    </citation>
    <scope>NUCLEOTIDE SEQUENCE [LARGE SCALE GENOMIC DNA]</scope>
    <source>
        <strain evidence="7 8">LMG 24012</strain>
    </source>
</reference>
<keyword evidence="8" id="KW-1185">Reference proteome</keyword>
<sequence length="300" mass="31953">MAGVLACAVPLPAGYRPGDILAFHRRDAQALSERADEAGFSKAMLWGGKPACLSIRFTAAGARVRLALDGRAPAGSRVRLESMARRMLGLTQGVEAFEQAYREHPVIGALLARQAGLRVPVAATPFEALTWAITGQQVSVAAAVSIRRRFIGSIGKPHSSGLVCYPDPEQIAALSPEALREAGFSTAKAATLSALSRLVADGGLPLDDWLDAPPITEIRDRLLGIRGIGPWTADYTLLRGFGWMDGSLHGDVAVRRALQLLTAAPDKIGEKAAQQWLSAFSPWRALVAAHLWASLSNTAY</sequence>
<evidence type="ECO:0000256" key="4">
    <source>
        <dbReference type="ARBA" id="ARBA00023204"/>
    </source>
</evidence>
<dbReference type="PANTHER" id="PTHR43003">
    <property type="entry name" value="DNA-3-METHYLADENINE GLYCOSYLASE"/>
    <property type="match status" value="1"/>
</dbReference>
<dbReference type="PANTHER" id="PTHR43003:SF13">
    <property type="entry name" value="DNA-3-METHYLADENINE GLYCOSYLASE 2"/>
    <property type="match status" value="1"/>
</dbReference>
<name>A0A853G5W0_9BURK</name>
<comment type="catalytic activity">
    <reaction evidence="1">
        <text>Hydrolysis of alkylated DNA, releasing 3-methyladenine, 3-methylguanine, 7-methylguanine and 7-methyladenine.</text>
        <dbReference type="EC" id="3.2.2.21"/>
    </reaction>
</comment>
<dbReference type="GO" id="GO:0006307">
    <property type="term" value="P:DNA alkylation repair"/>
    <property type="evidence" value="ECO:0007669"/>
    <property type="project" value="TreeGrafter"/>
</dbReference>
<dbReference type="InterPro" id="IPR010316">
    <property type="entry name" value="AlkA_N"/>
</dbReference>
<evidence type="ECO:0000313" key="7">
    <source>
        <dbReference type="EMBL" id="NYT51699.1"/>
    </source>
</evidence>
<dbReference type="SMART" id="SM01009">
    <property type="entry name" value="AlkA_N"/>
    <property type="match status" value="1"/>
</dbReference>
<proteinExistence type="predicted"/>
<dbReference type="InterPro" id="IPR011257">
    <property type="entry name" value="DNA_glycosylase"/>
</dbReference>
<dbReference type="InterPro" id="IPR003265">
    <property type="entry name" value="HhH-GPD_domain"/>
</dbReference>
<accession>A0A853G5W0</accession>
<evidence type="ECO:0000256" key="2">
    <source>
        <dbReference type="ARBA" id="ARBA00012000"/>
    </source>
</evidence>
<feature type="domain" description="HhH-GPD" evidence="5">
    <location>
        <begin position="134"/>
        <end position="296"/>
    </location>
</feature>
<keyword evidence="4" id="KW-0234">DNA repair</keyword>
<comment type="caution">
    <text evidence="7">The sequence shown here is derived from an EMBL/GenBank/DDBJ whole genome shotgun (WGS) entry which is preliminary data.</text>
</comment>
<dbReference type="EMBL" id="JACCEM010000014">
    <property type="protein sequence ID" value="NYT51699.1"/>
    <property type="molecule type" value="Genomic_DNA"/>
</dbReference>
<dbReference type="Gene3D" id="3.30.310.20">
    <property type="entry name" value="DNA-3-methyladenine glycosylase AlkA, N-terminal domain"/>
    <property type="match status" value="1"/>
</dbReference>
<keyword evidence="3" id="KW-0227">DNA damage</keyword>
<dbReference type="GO" id="GO:0032993">
    <property type="term" value="C:protein-DNA complex"/>
    <property type="evidence" value="ECO:0007669"/>
    <property type="project" value="TreeGrafter"/>
</dbReference>
<dbReference type="Pfam" id="PF00730">
    <property type="entry name" value="HhH-GPD"/>
    <property type="match status" value="1"/>
</dbReference>